<gene>
    <name evidence="6" type="primary">fabF_1</name>
    <name evidence="6" type="ORF">Ani05nite_09020</name>
</gene>
<dbReference type="AlphaFoldDB" id="A0A919JB09"/>
<dbReference type="Gene3D" id="3.40.47.10">
    <property type="match status" value="2"/>
</dbReference>
<dbReference type="InterPro" id="IPR000794">
    <property type="entry name" value="Beta-ketoacyl_synthase"/>
</dbReference>
<comment type="similarity">
    <text evidence="1 4">Belongs to the thiolase-like superfamily. Beta-ketoacyl-ACP synthases family.</text>
</comment>
<dbReference type="InterPro" id="IPR020841">
    <property type="entry name" value="PKS_Beta-ketoAc_synthase_dom"/>
</dbReference>
<dbReference type="GO" id="GO:0004315">
    <property type="term" value="F:3-oxoacyl-[acyl-carrier-protein] synthase activity"/>
    <property type="evidence" value="ECO:0007669"/>
    <property type="project" value="InterPro"/>
</dbReference>
<keyword evidence="3" id="KW-0012">Acyltransferase</keyword>
<keyword evidence="7" id="KW-1185">Reference proteome</keyword>
<evidence type="ECO:0000256" key="2">
    <source>
        <dbReference type="ARBA" id="ARBA00022679"/>
    </source>
</evidence>
<dbReference type="SUPFAM" id="SSF53901">
    <property type="entry name" value="Thiolase-like"/>
    <property type="match status" value="2"/>
</dbReference>
<proteinExistence type="inferred from homology"/>
<evidence type="ECO:0000256" key="1">
    <source>
        <dbReference type="ARBA" id="ARBA00008467"/>
    </source>
</evidence>
<dbReference type="InterPro" id="IPR014030">
    <property type="entry name" value="Ketoacyl_synth_N"/>
</dbReference>
<dbReference type="Pfam" id="PF00109">
    <property type="entry name" value="ketoacyl-synt"/>
    <property type="match status" value="1"/>
</dbReference>
<evidence type="ECO:0000256" key="4">
    <source>
        <dbReference type="RuleBase" id="RU003694"/>
    </source>
</evidence>
<sequence>MSRRVVITGIGVVAPGGVGTPAYWQRLLSGRSATRTITAFDPSGFRSRMAAECDFDPTAYGLTPQEIRRMDRTAQFAVVCTAECVADAGLAGGEVPATRVGVTVGSAVGATIKLESEYVVLSDGGRRWEVDPGYAVPHLYDYLVPSSLAAEVAWKVGAEGPVSVVSDGCTAGIDALGYAAQVIRCGDADVMIAGGTEAPIAPITVACFDAIKATSVHNDDPEHAHRPYDVSRNGFVLGEGAAMLVLEEYEHARRRGARVYAEIAGVATRANAFHMTGLQAEGREMAEAIRVALDQARIGADRVDWVSMHGTGTKQNDRHETSAIKRSLGPHAYRTPASSIKSMIGHSLGAVGALETAACALAITHGAVPPTANLHRQDPELDLDYVPLQAREHRVDVALNVGSGFGGFQSAMVLCRPEAVSR</sequence>
<dbReference type="PROSITE" id="PS00606">
    <property type="entry name" value="KS3_1"/>
    <property type="match status" value="1"/>
</dbReference>
<dbReference type="CDD" id="cd00834">
    <property type="entry name" value="KAS_I_II"/>
    <property type="match status" value="1"/>
</dbReference>
<dbReference type="FunFam" id="3.40.47.10:FF:000018">
    <property type="entry name" value="3-oxoacyl-[acyl-carrier-protein] synthase 2"/>
    <property type="match status" value="1"/>
</dbReference>
<organism evidence="6 7">
    <name type="scientific">Actinoplanes nipponensis</name>
    <dbReference type="NCBI Taxonomy" id="135950"/>
    <lineage>
        <taxon>Bacteria</taxon>
        <taxon>Bacillati</taxon>
        <taxon>Actinomycetota</taxon>
        <taxon>Actinomycetes</taxon>
        <taxon>Micromonosporales</taxon>
        <taxon>Micromonosporaceae</taxon>
        <taxon>Actinoplanes</taxon>
    </lineage>
</organism>
<dbReference type="InterPro" id="IPR016039">
    <property type="entry name" value="Thiolase-like"/>
</dbReference>
<dbReference type="Proteomes" id="UP000647172">
    <property type="component" value="Unassembled WGS sequence"/>
</dbReference>
<feature type="domain" description="Ketosynthase family 3 (KS3)" evidence="5">
    <location>
        <begin position="2"/>
        <end position="416"/>
    </location>
</feature>
<evidence type="ECO:0000259" key="5">
    <source>
        <dbReference type="PROSITE" id="PS52004"/>
    </source>
</evidence>
<name>A0A919JB09_9ACTN</name>
<evidence type="ECO:0000313" key="6">
    <source>
        <dbReference type="EMBL" id="GIE47368.1"/>
    </source>
</evidence>
<protein>
    <submittedName>
        <fullName evidence="6">Beta-ACP synthase</fullName>
    </submittedName>
</protein>
<dbReference type="PANTHER" id="PTHR11712:SF336">
    <property type="entry name" value="3-OXOACYL-[ACYL-CARRIER-PROTEIN] SYNTHASE, MITOCHONDRIAL"/>
    <property type="match status" value="1"/>
</dbReference>
<dbReference type="PROSITE" id="PS52004">
    <property type="entry name" value="KS3_2"/>
    <property type="match status" value="1"/>
</dbReference>
<dbReference type="FunFam" id="3.40.47.10:FF:000029">
    <property type="entry name" value="3-oxoacyl-[acyl-carrier-protein] synthase 1"/>
    <property type="match status" value="1"/>
</dbReference>
<accession>A0A919JB09</accession>
<dbReference type="NCBIfam" id="NF005589">
    <property type="entry name" value="PRK07314.1"/>
    <property type="match status" value="1"/>
</dbReference>
<dbReference type="PANTHER" id="PTHR11712">
    <property type="entry name" value="POLYKETIDE SYNTHASE-RELATED"/>
    <property type="match status" value="1"/>
</dbReference>
<dbReference type="GO" id="GO:0030497">
    <property type="term" value="P:fatty acid elongation"/>
    <property type="evidence" value="ECO:0007669"/>
    <property type="project" value="UniProtKB-ARBA"/>
</dbReference>
<dbReference type="InterPro" id="IPR014031">
    <property type="entry name" value="Ketoacyl_synth_C"/>
</dbReference>
<dbReference type="InterPro" id="IPR018201">
    <property type="entry name" value="Ketoacyl_synth_AS"/>
</dbReference>
<dbReference type="GO" id="GO:0005829">
    <property type="term" value="C:cytosol"/>
    <property type="evidence" value="ECO:0007669"/>
    <property type="project" value="TreeGrafter"/>
</dbReference>
<dbReference type="Pfam" id="PF02801">
    <property type="entry name" value="Ketoacyl-synt_C"/>
    <property type="match status" value="1"/>
</dbReference>
<evidence type="ECO:0000256" key="3">
    <source>
        <dbReference type="ARBA" id="ARBA00023315"/>
    </source>
</evidence>
<dbReference type="EMBL" id="BOMQ01000011">
    <property type="protein sequence ID" value="GIE47368.1"/>
    <property type="molecule type" value="Genomic_DNA"/>
</dbReference>
<reference evidence="6" key="1">
    <citation type="submission" date="2021-01" db="EMBL/GenBank/DDBJ databases">
        <title>Whole genome shotgun sequence of Actinoplanes nipponensis NBRC 14063.</title>
        <authorList>
            <person name="Komaki H."/>
            <person name="Tamura T."/>
        </authorList>
    </citation>
    <scope>NUCLEOTIDE SEQUENCE</scope>
    <source>
        <strain evidence="6">NBRC 14063</strain>
    </source>
</reference>
<evidence type="ECO:0000313" key="7">
    <source>
        <dbReference type="Proteomes" id="UP000647172"/>
    </source>
</evidence>
<dbReference type="SMART" id="SM00825">
    <property type="entry name" value="PKS_KS"/>
    <property type="match status" value="1"/>
</dbReference>
<dbReference type="RefSeq" id="WP_203765383.1">
    <property type="nucleotide sequence ID" value="NZ_BAAAYJ010000064.1"/>
</dbReference>
<comment type="caution">
    <text evidence="6">The sequence shown here is derived from an EMBL/GenBank/DDBJ whole genome shotgun (WGS) entry which is preliminary data.</text>
</comment>
<keyword evidence="2 4" id="KW-0808">Transferase</keyword>